<dbReference type="AlphaFoldDB" id="A0A8T0X1C5"/>
<feature type="compositionally biased region" description="Basic and acidic residues" evidence="1">
    <location>
        <begin position="254"/>
        <end position="275"/>
    </location>
</feature>
<protein>
    <submittedName>
        <fullName evidence="2">Uncharacterized protein</fullName>
    </submittedName>
</protein>
<dbReference type="EMBL" id="CM029037">
    <property type="protein sequence ID" value="KAG2655571.1"/>
    <property type="molecule type" value="Genomic_DNA"/>
</dbReference>
<sequence>MAQRLPTTARPSASPFQTFADTALLRTRSRSSLDVVGHGRRPLPARAHAARRQVLAGGRVPGGATRESNRAFTLPLRRRGTAPSTTDGGECWTSMALQPLMIPTTQRRLLLATAWSMPPPPPLGSPLPGLAAAAAWRTTACSAASPAPAARRRGLRGDFAAAGELRDAPWRAASSSATYRGGARRAPLCAMVGRPELRRAPWRSLSPSTEATIGELPGSARLHLEPAIGGPGGGAPRQALIPPCVPAEVELAERGRERAEGGRDAAGKAVAEERGGRRRSSLSRRSKQGGGARAGRLGRARLDPPPPCRVPADEGGERRKARRRGGATPRSSGVAAKDGDRW</sequence>
<proteinExistence type="predicted"/>
<reference evidence="2" key="1">
    <citation type="submission" date="2020-05" db="EMBL/GenBank/DDBJ databases">
        <title>WGS assembly of Panicum virgatum.</title>
        <authorList>
            <person name="Lovell J.T."/>
            <person name="Jenkins J."/>
            <person name="Shu S."/>
            <person name="Juenger T.E."/>
            <person name="Schmutz J."/>
        </authorList>
    </citation>
    <scope>NUCLEOTIDE SEQUENCE</scope>
    <source>
        <strain evidence="2">AP13</strain>
    </source>
</reference>
<comment type="caution">
    <text evidence="2">The sequence shown here is derived from an EMBL/GenBank/DDBJ whole genome shotgun (WGS) entry which is preliminary data.</text>
</comment>
<organism evidence="2 3">
    <name type="scientific">Panicum virgatum</name>
    <name type="common">Blackwell switchgrass</name>
    <dbReference type="NCBI Taxonomy" id="38727"/>
    <lineage>
        <taxon>Eukaryota</taxon>
        <taxon>Viridiplantae</taxon>
        <taxon>Streptophyta</taxon>
        <taxon>Embryophyta</taxon>
        <taxon>Tracheophyta</taxon>
        <taxon>Spermatophyta</taxon>
        <taxon>Magnoliopsida</taxon>
        <taxon>Liliopsida</taxon>
        <taxon>Poales</taxon>
        <taxon>Poaceae</taxon>
        <taxon>PACMAD clade</taxon>
        <taxon>Panicoideae</taxon>
        <taxon>Panicodae</taxon>
        <taxon>Paniceae</taxon>
        <taxon>Panicinae</taxon>
        <taxon>Panicum</taxon>
        <taxon>Panicum sect. Hiantes</taxon>
    </lineage>
</organism>
<evidence type="ECO:0000313" key="2">
    <source>
        <dbReference type="EMBL" id="KAG2655571.1"/>
    </source>
</evidence>
<gene>
    <name evidence="2" type="ORF">PVAP13_1KG014293</name>
</gene>
<feature type="region of interest" description="Disordered" evidence="1">
    <location>
        <begin position="254"/>
        <end position="342"/>
    </location>
</feature>
<keyword evidence="3" id="KW-1185">Reference proteome</keyword>
<name>A0A8T0X1C5_PANVG</name>
<feature type="compositionally biased region" description="Basic residues" evidence="1">
    <location>
        <begin position="276"/>
        <end position="287"/>
    </location>
</feature>
<dbReference type="Proteomes" id="UP000823388">
    <property type="component" value="Chromosome 1K"/>
</dbReference>
<evidence type="ECO:0000256" key="1">
    <source>
        <dbReference type="SAM" id="MobiDB-lite"/>
    </source>
</evidence>
<evidence type="ECO:0000313" key="3">
    <source>
        <dbReference type="Proteomes" id="UP000823388"/>
    </source>
</evidence>
<accession>A0A8T0X1C5</accession>